<dbReference type="Gene3D" id="3.30.390.50">
    <property type="entry name" value="CO dehydrogenase flavoprotein, C-terminal domain"/>
    <property type="match status" value="1"/>
</dbReference>
<keyword evidence="2" id="KW-0274">FAD</keyword>
<keyword evidence="1" id="KW-0285">Flavoprotein</keyword>
<organism evidence="5 6">
    <name type="scientific">Pseudonocardia hispaniensis</name>
    <dbReference type="NCBI Taxonomy" id="904933"/>
    <lineage>
        <taxon>Bacteria</taxon>
        <taxon>Bacillati</taxon>
        <taxon>Actinomycetota</taxon>
        <taxon>Actinomycetes</taxon>
        <taxon>Pseudonocardiales</taxon>
        <taxon>Pseudonocardiaceae</taxon>
        <taxon>Pseudonocardia</taxon>
    </lineage>
</organism>
<dbReference type="Proteomes" id="UP001596302">
    <property type="component" value="Unassembled WGS sequence"/>
</dbReference>
<reference evidence="6" key="1">
    <citation type="journal article" date="2019" name="Int. J. Syst. Evol. Microbiol.">
        <title>The Global Catalogue of Microorganisms (GCM) 10K type strain sequencing project: providing services to taxonomists for standard genome sequencing and annotation.</title>
        <authorList>
            <consortium name="The Broad Institute Genomics Platform"/>
            <consortium name="The Broad Institute Genome Sequencing Center for Infectious Disease"/>
            <person name="Wu L."/>
            <person name="Ma J."/>
        </authorList>
    </citation>
    <scope>NUCLEOTIDE SEQUENCE [LARGE SCALE GENOMIC DNA]</scope>
    <source>
        <strain evidence="6">CCM 8391</strain>
    </source>
</reference>
<evidence type="ECO:0000259" key="4">
    <source>
        <dbReference type="PROSITE" id="PS51387"/>
    </source>
</evidence>
<dbReference type="InterPro" id="IPR002346">
    <property type="entry name" value="Mopterin_DH_FAD-bd"/>
</dbReference>
<dbReference type="EMBL" id="JBHSQW010000031">
    <property type="protein sequence ID" value="MFC5995450.1"/>
    <property type="molecule type" value="Genomic_DNA"/>
</dbReference>
<dbReference type="InterPro" id="IPR051312">
    <property type="entry name" value="Diverse_Substr_Oxidored"/>
</dbReference>
<dbReference type="InterPro" id="IPR036318">
    <property type="entry name" value="FAD-bd_PCMH-like_sf"/>
</dbReference>
<name>A0ABW1J539_9PSEU</name>
<dbReference type="Pfam" id="PF00941">
    <property type="entry name" value="FAD_binding_5"/>
    <property type="match status" value="1"/>
</dbReference>
<dbReference type="InterPro" id="IPR005107">
    <property type="entry name" value="CO_DH_flav_C"/>
</dbReference>
<dbReference type="InterPro" id="IPR016166">
    <property type="entry name" value="FAD-bd_PCMH"/>
</dbReference>
<dbReference type="InterPro" id="IPR036683">
    <property type="entry name" value="CO_DH_flav_C_dom_sf"/>
</dbReference>
<comment type="caution">
    <text evidence="5">The sequence shown here is derived from an EMBL/GenBank/DDBJ whole genome shotgun (WGS) entry which is preliminary data.</text>
</comment>
<dbReference type="SUPFAM" id="SSF56176">
    <property type="entry name" value="FAD-binding/transporter-associated domain-like"/>
    <property type="match status" value="1"/>
</dbReference>
<dbReference type="InterPro" id="IPR016169">
    <property type="entry name" value="FAD-bd_PCMH_sub2"/>
</dbReference>
<sequence>MIPVGFDYARPDSVDAALALLAEHGEDATILAGGHSLLPVMKLRLAAPELVVDIGRLGELDYIRADGPEIAIGAGTRHHSLEISELLAAEVPLLPAVARTVGDPQVRHRGTIGGSLAHADPASDLPAAVLALDGSVVLRSPRGERTVPITRFYTGVFSTVKEPDELIVEVRVPHTGSAGWAFEKFTRRANDWAIVGVAVADGRIGLVNMGSTPLRASATEAALARGASIEEAALLADQDTDPPADIAATPQYRRHLARVLTGRALRTARPRS</sequence>
<evidence type="ECO:0000313" key="5">
    <source>
        <dbReference type="EMBL" id="MFC5995450.1"/>
    </source>
</evidence>
<dbReference type="PANTHER" id="PTHR42659">
    <property type="entry name" value="XANTHINE DEHYDROGENASE SUBUNIT C-RELATED"/>
    <property type="match status" value="1"/>
</dbReference>
<evidence type="ECO:0000313" key="6">
    <source>
        <dbReference type="Proteomes" id="UP001596302"/>
    </source>
</evidence>
<gene>
    <name evidence="5" type="ORF">ACFQE5_14645</name>
</gene>
<dbReference type="Pfam" id="PF03450">
    <property type="entry name" value="CO_deh_flav_C"/>
    <property type="match status" value="1"/>
</dbReference>
<dbReference type="Gene3D" id="3.30.465.10">
    <property type="match status" value="1"/>
</dbReference>
<keyword evidence="3" id="KW-0560">Oxidoreductase</keyword>
<dbReference type="InterPro" id="IPR016167">
    <property type="entry name" value="FAD-bd_PCMH_sub1"/>
</dbReference>
<dbReference type="SUPFAM" id="SSF55447">
    <property type="entry name" value="CO dehydrogenase flavoprotein C-terminal domain-like"/>
    <property type="match status" value="1"/>
</dbReference>
<evidence type="ECO:0000256" key="2">
    <source>
        <dbReference type="ARBA" id="ARBA00022827"/>
    </source>
</evidence>
<accession>A0ABW1J539</accession>
<evidence type="ECO:0000256" key="1">
    <source>
        <dbReference type="ARBA" id="ARBA00022630"/>
    </source>
</evidence>
<dbReference type="Gene3D" id="3.30.43.10">
    <property type="entry name" value="Uridine Diphospho-n-acetylenolpyruvylglucosamine Reductase, domain 2"/>
    <property type="match status" value="1"/>
</dbReference>
<dbReference type="PANTHER" id="PTHR42659:SF2">
    <property type="entry name" value="XANTHINE DEHYDROGENASE SUBUNIT C-RELATED"/>
    <property type="match status" value="1"/>
</dbReference>
<protein>
    <submittedName>
        <fullName evidence="5">FAD binding domain-containing protein</fullName>
    </submittedName>
</protein>
<dbReference type="SMART" id="SM01092">
    <property type="entry name" value="CO_deh_flav_C"/>
    <property type="match status" value="1"/>
</dbReference>
<proteinExistence type="predicted"/>
<dbReference type="RefSeq" id="WP_379585496.1">
    <property type="nucleotide sequence ID" value="NZ_JBHSQW010000031.1"/>
</dbReference>
<keyword evidence="6" id="KW-1185">Reference proteome</keyword>
<feature type="domain" description="FAD-binding PCMH-type" evidence="4">
    <location>
        <begin position="1"/>
        <end position="177"/>
    </location>
</feature>
<dbReference type="PROSITE" id="PS51387">
    <property type="entry name" value="FAD_PCMH"/>
    <property type="match status" value="1"/>
</dbReference>
<evidence type="ECO:0000256" key="3">
    <source>
        <dbReference type="ARBA" id="ARBA00023002"/>
    </source>
</evidence>